<dbReference type="GO" id="GO:0008253">
    <property type="term" value="F:5'-nucleotidase activity"/>
    <property type="evidence" value="ECO:0007669"/>
    <property type="project" value="InterPro"/>
</dbReference>
<dbReference type="Proteomes" id="UP000027142">
    <property type="component" value="Chromosome"/>
</dbReference>
<dbReference type="SUPFAM" id="SSF56784">
    <property type="entry name" value="HAD-like"/>
    <property type="match status" value="1"/>
</dbReference>
<evidence type="ECO:0000256" key="3">
    <source>
        <dbReference type="PIRNR" id="PIRNR021362"/>
    </source>
</evidence>
<dbReference type="EMBL" id="CP003923">
    <property type="protein sequence ID" value="AIC94092.1"/>
    <property type="molecule type" value="Genomic_DNA"/>
</dbReference>
<dbReference type="InterPro" id="IPR023214">
    <property type="entry name" value="HAD_sf"/>
</dbReference>
<dbReference type="eggNOG" id="COG5663">
    <property type="taxonomic scope" value="Bacteria"/>
</dbReference>
<dbReference type="Gene3D" id="3.40.50.1000">
    <property type="entry name" value="HAD superfamily/HAD-like"/>
    <property type="match status" value="1"/>
</dbReference>
<evidence type="ECO:0000256" key="2">
    <source>
        <dbReference type="ARBA" id="ARBA00022801"/>
    </source>
</evidence>
<dbReference type="EC" id="3.1.3.-" evidence="3"/>
<dbReference type="PANTHER" id="PTHR35134:SF2">
    <property type="entry name" value="NUCLEOTIDASE YQFW-RELATED"/>
    <property type="match status" value="1"/>
</dbReference>
<dbReference type="RefSeq" id="WP_038478997.1">
    <property type="nucleotide sequence ID" value="NZ_CP003923.1"/>
</dbReference>
<proteinExistence type="inferred from homology"/>
<gene>
    <name evidence="5" type="ORF">BleG1_1509</name>
</gene>
<evidence type="ECO:0000256" key="4">
    <source>
        <dbReference type="PIRSR" id="PIRSR610708-1"/>
    </source>
</evidence>
<evidence type="ECO:0000313" key="6">
    <source>
        <dbReference type="Proteomes" id="UP000027142"/>
    </source>
</evidence>
<dbReference type="InterPro" id="IPR010708">
    <property type="entry name" value="5'(3')-deoxyribonucleotidase"/>
</dbReference>
<name>A0A060LV47_9BACI</name>
<dbReference type="HOGENOM" id="CLU_118515_0_0_9"/>
<keyword evidence="2 3" id="KW-0378">Hydrolase</keyword>
<organism evidence="5 6">
    <name type="scientific">Shouchella lehensis G1</name>
    <dbReference type="NCBI Taxonomy" id="1246626"/>
    <lineage>
        <taxon>Bacteria</taxon>
        <taxon>Bacillati</taxon>
        <taxon>Bacillota</taxon>
        <taxon>Bacilli</taxon>
        <taxon>Bacillales</taxon>
        <taxon>Bacillaceae</taxon>
        <taxon>Shouchella</taxon>
    </lineage>
</organism>
<feature type="active site" description="Proton donor" evidence="4">
    <location>
        <position position="10"/>
    </location>
</feature>
<dbReference type="Pfam" id="PF06941">
    <property type="entry name" value="NT5C"/>
    <property type="match status" value="1"/>
</dbReference>
<evidence type="ECO:0000256" key="1">
    <source>
        <dbReference type="ARBA" id="ARBA00009589"/>
    </source>
</evidence>
<dbReference type="InterPro" id="IPR009206">
    <property type="entry name" value="Nucleotidase_putative"/>
</dbReference>
<sequence length="191" mass="22781">MQRRLGFDIDGTITDPATFIPYINQDFHKNFTLDDISDYDLSKLLKIDESKFWEWMLVNEPTIYRDAPLIKQVDHILKRWHVDHELIFITARKKQYEAITVDWLKQHDIPYQHVELIGHHNKLAAVKKQGVELFFEDKHDNAVMIAEECGIPVILFDTPYNRLPIPDEVIRVSNWQEAESWVENWLKEKRL</sequence>
<comment type="similarity">
    <text evidence="1 3">Belongs to the 5'(3')-deoxyribonucleotidase family.</text>
</comment>
<protein>
    <recommendedName>
        <fullName evidence="3">Nucleotidase</fullName>
        <ecNumber evidence="3">3.1.3.-</ecNumber>
    </recommendedName>
</protein>
<dbReference type="InterPro" id="IPR036412">
    <property type="entry name" value="HAD-like_sf"/>
</dbReference>
<dbReference type="PATRIC" id="fig|1246626.3.peg.1499"/>
<dbReference type="OrthoDB" id="2471595at2"/>
<dbReference type="InterPro" id="IPR052419">
    <property type="entry name" value="5_3-deoxyribonucleotidase-like"/>
</dbReference>
<keyword evidence="6" id="KW-1185">Reference proteome</keyword>
<dbReference type="AlphaFoldDB" id="A0A060LV47"/>
<dbReference type="STRING" id="1246626.BleG1_1509"/>
<evidence type="ECO:0000313" key="5">
    <source>
        <dbReference type="EMBL" id="AIC94092.1"/>
    </source>
</evidence>
<accession>A0A060LV47</accession>
<dbReference type="PIRSF" id="PIRSF021362">
    <property type="entry name" value="UCP021362_HAD"/>
    <property type="match status" value="1"/>
</dbReference>
<reference evidence="5 6" key="1">
    <citation type="journal article" date="2014" name="Gene">
        <title>A comparative genomic analysis of the alkalitolerant soil bacterium Bacillus lehensis G1.</title>
        <authorList>
            <person name="Noor Y.M."/>
            <person name="Samsulrizal N.H."/>
            <person name="Jema'on N.A."/>
            <person name="Low K.O."/>
            <person name="Ramli A.N."/>
            <person name="Alias N.I."/>
            <person name="Damis S.I."/>
            <person name="Fuzi S.F."/>
            <person name="Isa M.N."/>
            <person name="Murad A.M."/>
            <person name="Raih M.F."/>
            <person name="Bakar F.D."/>
            <person name="Najimudin N."/>
            <person name="Mahadi N.M."/>
            <person name="Illias R.M."/>
        </authorList>
    </citation>
    <scope>NUCLEOTIDE SEQUENCE [LARGE SCALE GENOMIC DNA]</scope>
    <source>
        <strain evidence="5 6">G1</strain>
    </source>
</reference>
<feature type="active site" description="Nucleophile" evidence="4">
    <location>
        <position position="8"/>
    </location>
</feature>
<dbReference type="GO" id="GO:0009264">
    <property type="term" value="P:deoxyribonucleotide catabolic process"/>
    <property type="evidence" value="ECO:0007669"/>
    <property type="project" value="InterPro"/>
</dbReference>
<dbReference type="KEGG" id="ble:BleG1_1509"/>
<dbReference type="PANTHER" id="PTHR35134">
    <property type="entry name" value="NUCLEOTIDASE YQFW-RELATED"/>
    <property type="match status" value="1"/>
</dbReference>